<dbReference type="InterPro" id="IPR013892">
    <property type="entry name" value="Cyt_c_biogenesis_Cmc1-like"/>
</dbReference>
<reference evidence="3" key="1">
    <citation type="submission" date="2021-02" db="EMBL/GenBank/DDBJ databases">
        <authorList>
            <person name="Bekaert M."/>
        </authorList>
    </citation>
    <scope>NUCLEOTIDE SEQUENCE</scope>
    <source>
        <strain evidence="3">IoA-00</strain>
    </source>
</reference>
<comment type="similarity">
    <text evidence="1">Belongs to the CMC family.</text>
</comment>
<name>A0A7R8H2F2_LEPSM</name>
<keyword evidence="2" id="KW-1015">Disulfide bond</keyword>
<evidence type="ECO:0000256" key="1">
    <source>
        <dbReference type="ARBA" id="ARBA00007347"/>
    </source>
</evidence>
<dbReference type="Proteomes" id="UP000675881">
    <property type="component" value="Chromosome 11"/>
</dbReference>
<protein>
    <submittedName>
        <fullName evidence="3">(salmon louse) hypothetical protein</fullName>
    </submittedName>
</protein>
<evidence type="ECO:0000313" key="3">
    <source>
        <dbReference type="EMBL" id="CAF2812856.1"/>
    </source>
</evidence>
<evidence type="ECO:0000256" key="2">
    <source>
        <dbReference type="ARBA" id="ARBA00023157"/>
    </source>
</evidence>
<sequence>MRTKVIAFRYWVPKVIYTEMGNMLFSKRLTEDTSSADMRLLPSHMYNGPLSLGDPNYRGLSKMEEDPLIPQRMREIVRTIHCLDESNKFDECGKEHGGFKGIIACQEPCNQMKECIAKYFHDTEFRNMVTEEYLNERSHYRQTGIKTPRYIQKEWQNRNLVNDPPFDENGKYIPQKPNGWDKSYKETGPPSWASYNYNFNS</sequence>
<accession>A0A7R8H2F2</accession>
<proteinExistence type="inferred from homology"/>
<keyword evidence="4" id="KW-1185">Reference proteome</keyword>
<gene>
    <name evidence="3" type="ORF">LSAA_3325</name>
</gene>
<evidence type="ECO:0000313" key="4">
    <source>
        <dbReference type="Proteomes" id="UP000675881"/>
    </source>
</evidence>
<dbReference type="OrthoDB" id="6224010at2759"/>
<dbReference type="Pfam" id="PF08583">
    <property type="entry name" value="Cmc1"/>
    <property type="match status" value="1"/>
</dbReference>
<dbReference type="EMBL" id="HG994590">
    <property type="protein sequence ID" value="CAF2812856.1"/>
    <property type="molecule type" value="Genomic_DNA"/>
</dbReference>
<dbReference type="AlphaFoldDB" id="A0A7R8H2F2"/>
<organism evidence="3 4">
    <name type="scientific">Lepeophtheirus salmonis</name>
    <name type="common">Salmon louse</name>
    <name type="synonym">Caligus salmonis</name>
    <dbReference type="NCBI Taxonomy" id="72036"/>
    <lineage>
        <taxon>Eukaryota</taxon>
        <taxon>Metazoa</taxon>
        <taxon>Ecdysozoa</taxon>
        <taxon>Arthropoda</taxon>
        <taxon>Crustacea</taxon>
        <taxon>Multicrustacea</taxon>
        <taxon>Hexanauplia</taxon>
        <taxon>Copepoda</taxon>
        <taxon>Siphonostomatoida</taxon>
        <taxon>Caligidae</taxon>
        <taxon>Lepeophtheirus</taxon>
    </lineage>
</organism>